<dbReference type="GO" id="GO:0046348">
    <property type="term" value="P:amino sugar catabolic process"/>
    <property type="evidence" value="ECO:0007669"/>
    <property type="project" value="TreeGrafter"/>
</dbReference>
<dbReference type="Gene3D" id="1.10.8.1080">
    <property type="match status" value="1"/>
</dbReference>
<proteinExistence type="predicted"/>
<reference evidence="3" key="1">
    <citation type="journal article" date="2020" name="Biotechnol. Biofuels">
        <title>New insights from the biogas microbiome by comprehensive genome-resolved metagenomics of nearly 1600 species originating from multiple anaerobic digesters.</title>
        <authorList>
            <person name="Campanaro S."/>
            <person name="Treu L."/>
            <person name="Rodriguez-R L.M."/>
            <person name="Kovalovszki A."/>
            <person name="Ziels R.M."/>
            <person name="Maus I."/>
            <person name="Zhu X."/>
            <person name="Kougias P.G."/>
            <person name="Basile A."/>
            <person name="Luo G."/>
            <person name="Schluter A."/>
            <person name="Konstantinidis K.T."/>
            <person name="Angelidaki I."/>
        </authorList>
    </citation>
    <scope>NUCLEOTIDE SEQUENCE</scope>
    <source>
        <strain evidence="3">AS06rmzACSIP_7</strain>
    </source>
</reference>
<evidence type="ECO:0000259" key="2">
    <source>
        <dbReference type="PROSITE" id="PS51464"/>
    </source>
</evidence>
<reference evidence="3" key="2">
    <citation type="submission" date="2020-01" db="EMBL/GenBank/DDBJ databases">
        <authorList>
            <person name="Campanaro S."/>
        </authorList>
    </citation>
    <scope>NUCLEOTIDE SEQUENCE</scope>
    <source>
        <strain evidence="3">AS06rmzACSIP_7</strain>
    </source>
</reference>
<dbReference type="Gene3D" id="3.40.50.10490">
    <property type="entry name" value="Glucose-6-phosphate isomerase like protein, domain 1"/>
    <property type="match status" value="1"/>
</dbReference>
<accession>A0A971M732</accession>
<dbReference type="GO" id="GO:0097367">
    <property type="term" value="F:carbohydrate derivative binding"/>
    <property type="evidence" value="ECO:0007669"/>
    <property type="project" value="InterPro"/>
</dbReference>
<dbReference type="AlphaFoldDB" id="A0A971M732"/>
<comment type="caution">
    <text evidence="3">The sequence shown here is derived from an EMBL/GenBank/DDBJ whole genome shotgun (WGS) entry which is preliminary data.</text>
</comment>
<sequence>MTSVNLVGARNPFSNEIDVMAIEDLLRLFNEEEKAVPHIVAKALPRIAEGTKRALEAICGGGRLIMCGAGSSSGRLVAAEAAQLEPSYGMDPTKVIAIAFGTGGSLDVIENFENKPEYGEIELKKVDFTEKDVMLGVSATGGTPAIIGCFAYAEKIGALKIALCCNIGSKLEEMADIAIVTPVGPEVITESARHKGSTAHKMVLDMITSCIVVKLGYTYSNIKVGLPTTTPSLRERGLRYIMEATQCSKDMADAHLSMCHGDTRTAVFMILNQLHSNTEAEEGLRKNDWRIRS</sequence>
<dbReference type="GO" id="GO:0016803">
    <property type="term" value="F:ether hydrolase activity"/>
    <property type="evidence" value="ECO:0007669"/>
    <property type="project" value="TreeGrafter"/>
</dbReference>
<feature type="domain" description="SIS" evidence="2">
    <location>
        <begin position="54"/>
        <end position="217"/>
    </location>
</feature>
<dbReference type="EC" id="4.2.1.126" evidence="3"/>
<dbReference type="PANTHER" id="PTHR10088">
    <property type="entry name" value="GLUCOKINASE REGULATORY PROTEIN"/>
    <property type="match status" value="1"/>
</dbReference>
<dbReference type="InterPro" id="IPR001347">
    <property type="entry name" value="SIS_dom"/>
</dbReference>
<dbReference type="SUPFAM" id="SSF53697">
    <property type="entry name" value="SIS domain"/>
    <property type="match status" value="1"/>
</dbReference>
<gene>
    <name evidence="3" type="ORF">GXY80_14490</name>
</gene>
<dbReference type="NCBIfam" id="NF003915">
    <property type="entry name" value="PRK05441.1"/>
    <property type="match status" value="1"/>
</dbReference>
<dbReference type="GO" id="GO:0009254">
    <property type="term" value="P:peptidoglycan turnover"/>
    <property type="evidence" value="ECO:0007669"/>
    <property type="project" value="TreeGrafter"/>
</dbReference>
<dbReference type="Pfam" id="PF13580">
    <property type="entry name" value="SIS_2"/>
    <property type="match status" value="1"/>
</dbReference>
<dbReference type="PANTHER" id="PTHR10088:SF4">
    <property type="entry name" value="GLUCOKINASE REGULATORY PROTEIN"/>
    <property type="match status" value="1"/>
</dbReference>
<dbReference type="PROSITE" id="PS51464">
    <property type="entry name" value="SIS"/>
    <property type="match status" value="1"/>
</dbReference>
<dbReference type="GO" id="GO:0016835">
    <property type="term" value="F:carbon-oxygen lyase activity"/>
    <property type="evidence" value="ECO:0007669"/>
    <property type="project" value="TreeGrafter"/>
</dbReference>
<keyword evidence="3" id="KW-0456">Lyase</keyword>
<organism evidence="3 4">
    <name type="scientific">Syntrophorhabdus aromaticivorans</name>
    <dbReference type="NCBI Taxonomy" id="328301"/>
    <lineage>
        <taxon>Bacteria</taxon>
        <taxon>Pseudomonadati</taxon>
        <taxon>Thermodesulfobacteriota</taxon>
        <taxon>Syntrophorhabdia</taxon>
        <taxon>Syntrophorhabdales</taxon>
        <taxon>Syntrophorhabdaceae</taxon>
        <taxon>Syntrophorhabdus</taxon>
    </lineage>
</organism>
<dbReference type="InterPro" id="IPR040190">
    <property type="entry name" value="MURQ/GCKR"/>
</dbReference>
<name>A0A971M732_9BACT</name>
<protein>
    <submittedName>
        <fullName evidence="3">N-acetylmuramic acid 6-phosphate etherase</fullName>
        <ecNumber evidence="3">4.2.1.126</ecNumber>
    </submittedName>
</protein>
<dbReference type="InterPro" id="IPR046348">
    <property type="entry name" value="SIS_dom_sf"/>
</dbReference>
<dbReference type="EMBL" id="JAAYEE010000280">
    <property type="protein sequence ID" value="NLW36667.1"/>
    <property type="molecule type" value="Genomic_DNA"/>
</dbReference>
<evidence type="ECO:0000256" key="1">
    <source>
        <dbReference type="ARBA" id="ARBA00023277"/>
    </source>
</evidence>
<keyword evidence="1" id="KW-0119">Carbohydrate metabolism</keyword>
<evidence type="ECO:0000313" key="3">
    <source>
        <dbReference type="EMBL" id="NLW36667.1"/>
    </source>
</evidence>
<evidence type="ECO:0000313" key="4">
    <source>
        <dbReference type="Proteomes" id="UP000777265"/>
    </source>
</evidence>
<dbReference type="Proteomes" id="UP000777265">
    <property type="component" value="Unassembled WGS sequence"/>
</dbReference>